<feature type="transmembrane region" description="Helical" evidence="1">
    <location>
        <begin position="60"/>
        <end position="76"/>
    </location>
</feature>
<keyword evidence="1" id="KW-0812">Transmembrane</keyword>
<organism evidence="2 3">
    <name type="scientific">Pseudomonas taeanensis MS-3</name>
    <dbReference type="NCBI Taxonomy" id="1395571"/>
    <lineage>
        <taxon>Bacteria</taxon>
        <taxon>Pseudomonadati</taxon>
        <taxon>Pseudomonadota</taxon>
        <taxon>Gammaproteobacteria</taxon>
        <taxon>Pseudomonadales</taxon>
        <taxon>Pseudomonadaceae</taxon>
        <taxon>Pseudomonas</taxon>
    </lineage>
</organism>
<gene>
    <name evidence="2" type="ORF">TMS3_0104560</name>
</gene>
<dbReference type="EMBL" id="AWSQ01000001">
    <property type="protein sequence ID" value="KFX71211.1"/>
    <property type="molecule type" value="Genomic_DNA"/>
</dbReference>
<keyword evidence="3" id="KW-1185">Reference proteome</keyword>
<comment type="caution">
    <text evidence="2">The sequence shown here is derived from an EMBL/GenBank/DDBJ whole genome shotgun (WGS) entry which is preliminary data.</text>
</comment>
<dbReference type="AlphaFoldDB" id="A0A0A1YPZ6"/>
<reference evidence="2 3" key="1">
    <citation type="journal article" date="2014" name="Genome Announc.">
        <title>Draft Genome Sequence of Petroleum Oil-Degrading Marine Bacterium Pseudomonas taeanensis Strain MS-3, Isolated from a Crude Oil-Contaminated Seashore.</title>
        <authorList>
            <person name="Lee S.Y."/>
            <person name="Kim S.H."/>
            <person name="Lee D.G."/>
            <person name="Shin S."/>
            <person name="Yun S.H."/>
            <person name="Choi C.W."/>
            <person name="Chung Y.H."/>
            <person name="Choi J.S."/>
            <person name="Kahng H.Y."/>
            <person name="Kim S.I."/>
        </authorList>
    </citation>
    <scope>NUCLEOTIDE SEQUENCE [LARGE SCALE GENOMIC DNA]</scope>
    <source>
        <strain evidence="2 3">MS-3</strain>
    </source>
</reference>
<dbReference type="eggNOG" id="ENOG5031PAH">
    <property type="taxonomic scope" value="Bacteria"/>
</dbReference>
<accession>A0A0A1YPZ6</accession>
<evidence type="ECO:0000313" key="3">
    <source>
        <dbReference type="Proteomes" id="UP000030063"/>
    </source>
</evidence>
<protein>
    <submittedName>
        <fullName evidence="2">Uncharacterized protein</fullName>
    </submittedName>
</protein>
<proteinExistence type="predicted"/>
<feature type="transmembrane region" description="Helical" evidence="1">
    <location>
        <begin position="96"/>
        <end position="117"/>
    </location>
</feature>
<evidence type="ECO:0000256" key="1">
    <source>
        <dbReference type="SAM" id="Phobius"/>
    </source>
</evidence>
<dbReference type="Proteomes" id="UP000030063">
    <property type="component" value="Unassembled WGS sequence"/>
</dbReference>
<evidence type="ECO:0000313" key="2">
    <source>
        <dbReference type="EMBL" id="KFX71211.1"/>
    </source>
</evidence>
<keyword evidence="1" id="KW-0472">Membrane</keyword>
<name>A0A0A1YPZ6_9PSED</name>
<sequence>MRFWEKWEKEQEELKAKGQYIPKPLEHLDFHDHFDHEHYRFATLSTRSNFWLYMKGGGKWMFLMLFVLSVPIHFMMASSSHQSLWFFTKRSLIEYYSWFLGVPLLCWALGSFVIRFLPKWWLRPSRGPLWEFNRRSGMVTLFDYDNNGAYKKHGSIGEIVAPFYEFDAYLSTHPDRQGLPMNFLYLAHRYRDIKFSLADLVPMDSLAEPHFALWDFLQNYMDTSRPLPDVPSLEKYRPLDPVTAAHDQRSGRNPRYWIDMDDDSFKTKLKDTLSRIGAIDTLSRPNLMARHVEYTD</sequence>
<keyword evidence="1" id="KW-1133">Transmembrane helix</keyword>